<gene>
    <name evidence="3" type="ORF">LOD99_9131</name>
</gene>
<dbReference type="InterPro" id="IPR036397">
    <property type="entry name" value="RNaseH_sf"/>
</dbReference>
<dbReference type="InterPro" id="IPR041588">
    <property type="entry name" value="Integrase_H2C2"/>
</dbReference>
<accession>A0AAV7JDM0</accession>
<dbReference type="PROSITE" id="PS50994">
    <property type="entry name" value="INTEGRASE"/>
    <property type="match status" value="1"/>
</dbReference>
<dbReference type="AlphaFoldDB" id="A0AAV7JDM0"/>
<evidence type="ECO:0000259" key="2">
    <source>
        <dbReference type="PROSITE" id="PS50994"/>
    </source>
</evidence>
<evidence type="ECO:0000313" key="4">
    <source>
        <dbReference type="Proteomes" id="UP001165289"/>
    </source>
</evidence>
<dbReference type="InterPro" id="IPR001584">
    <property type="entry name" value="Integrase_cat-core"/>
</dbReference>
<dbReference type="InterPro" id="IPR012337">
    <property type="entry name" value="RNaseH-like_sf"/>
</dbReference>
<proteinExistence type="predicted"/>
<feature type="compositionally biased region" description="Basic residues" evidence="1">
    <location>
        <begin position="456"/>
        <end position="470"/>
    </location>
</feature>
<keyword evidence="4" id="KW-1185">Reference proteome</keyword>
<dbReference type="EMBL" id="JAKMXF010000351">
    <property type="protein sequence ID" value="KAI6646862.1"/>
    <property type="molecule type" value="Genomic_DNA"/>
</dbReference>
<dbReference type="PANTHER" id="PTHR37984">
    <property type="entry name" value="PROTEIN CBG26694"/>
    <property type="match status" value="1"/>
</dbReference>
<reference evidence="3 4" key="1">
    <citation type="journal article" date="2023" name="BMC Biol.">
        <title>The compact genome of the sponge Oopsacas minuta (Hexactinellida) is lacking key metazoan core genes.</title>
        <authorList>
            <person name="Santini S."/>
            <person name="Schenkelaars Q."/>
            <person name="Jourda C."/>
            <person name="Duchesne M."/>
            <person name="Belahbib H."/>
            <person name="Rocher C."/>
            <person name="Selva M."/>
            <person name="Riesgo A."/>
            <person name="Vervoort M."/>
            <person name="Leys S.P."/>
            <person name="Kodjabachian L."/>
            <person name="Le Bivic A."/>
            <person name="Borchiellini C."/>
            <person name="Claverie J.M."/>
            <person name="Renard E."/>
        </authorList>
    </citation>
    <scope>NUCLEOTIDE SEQUENCE [LARGE SCALE GENOMIC DNA]</scope>
    <source>
        <strain evidence="3">SPO-2</strain>
    </source>
</reference>
<name>A0AAV7JDM0_9METZ</name>
<dbReference type="PANTHER" id="PTHR37984:SF5">
    <property type="entry name" value="PROTEIN NYNRIN-LIKE"/>
    <property type="match status" value="1"/>
</dbReference>
<protein>
    <submittedName>
        <fullName evidence="3">Gag-pol fusion protein</fullName>
    </submittedName>
</protein>
<dbReference type="Pfam" id="PF00665">
    <property type="entry name" value="rve"/>
    <property type="match status" value="1"/>
</dbReference>
<dbReference type="Proteomes" id="UP001165289">
    <property type="component" value="Unassembled WGS sequence"/>
</dbReference>
<evidence type="ECO:0000256" key="1">
    <source>
        <dbReference type="SAM" id="MobiDB-lite"/>
    </source>
</evidence>
<dbReference type="Gene3D" id="3.30.420.10">
    <property type="entry name" value="Ribonuclease H-like superfamily/Ribonuclease H"/>
    <property type="match status" value="1"/>
</dbReference>
<dbReference type="Gene3D" id="1.10.340.70">
    <property type="match status" value="1"/>
</dbReference>
<evidence type="ECO:0000313" key="3">
    <source>
        <dbReference type="EMBL" id="KAI6646862.1"/>
    </source>
</evidence>
<comment type="caution">
    <text evidence="3">The sequence shown here is derived from an EMBL/GenBank/DDBJ whole genome shotgun (WGS) entry which is preliminary data.</text>
</comment>
<dbReference type="GO" id="GO:0015074">
    <property type="term" value="P:DNA integration"/>
    <property type="evidence" value="ECO:0007669"/>
    <property type="project" value="InterPro"/>
</dbReference>
<dbReference type="SUPFAM" id="SSF53098">
    <property type="entry name" value="Ribonuclease H-like"/>
    <property type="match status" value="1"/>
</dbReference>
<sequence>MDATEHEAIRGYLQTNIIPPEIKSDRYRKKNFVRKCKGIYFQENKLMKIFRKKNGCVKYLEIPLVSEINNIIGFYHNVTHPGINTTIDGIRNKYDWNGIYNDVGSYIRTCHDCQTSAALPPQPQRELQPIPPPEEPWCHCGIDLICNMSRTVLGFQHILVIVCYLSKFVIARPLKTKTSKEILDCLQEIYLSFGVPNILQHDQGTEFSSKQFQEFHKKININTRRTTSYHLQSNGLVESHNKILKTKINKMQSEGDTEWTEKLQTAVLAVNTQTKISTSYTPFYLMFGRDSDSSNLLNLITSPTNPGLLTEADVSEAEVSEDENIQMDANEPRPFDLPITDNEWIENLSSTRKADRMNAIENIKAGQKVQKRTYNGKVKHNRSEFVEGDEVLVHNIKKAKRLPGTKDAMKYLGPYMIEEVKPSDLVARKDPDSKTTKLPIHLSRKYHSRMSEKRQVRTKTGKSKKPKRSCKFPSSDSLDDILNLDTMEETFETPQQHSIYENIDSELLQLKPRILSALVNNTYLTQLHEKLATKAASLTSLNLLYSYHPPNELNFEIKEKLAVSAGNWYAEYRSSYPTEIPEETRRDLDYPIAVLLPVIIELIFPTEQVHEIIEIPEQSIQNASDLIPYPKWGGEYNNIVQSNTCSIDNILAILSSNKATIIDSLKLIGSTHTEAEFHYIFQLAANCEFEKLRVYVATKIGLEVIYDSSGLIRSYDFFGSEGNIIKYLRTEDLCNDKYFTIFQCHQCTNIFETQSMISNIGGVITNLESSVNRRLVPIKCKSCGSTTAVLERISGQFKSIPVMLTIEIGHLRELPDIFVSDIDKHFTISHNQRTLHYQLAGFSILSNRHFYSILYQNGQFYKYDGMREPIIQLWDCDTFIGSLNTVFYLLHSSD</sequence>
<dbReference type="Pfam" id="PF17921">
    <property type="entry name" value="Integrase_H2C2"/>
    <property type="match status" value="1"/>
</dbReference>
<organism evidence="3 4">
    <name type="scientific">Oopsacas minuta</name>
    <dbReference type="NCBI Taxonomy" id="111878"/>
    <lineage>
        <taxon>Eukaryota</taxon>
        <taxon>Metazoa</taxon>
        <taxon>Porifera</taxon>
        <taxon>Hexactinellida</taxon>
        <taxon>Hexasterophora</taxon>
        <taxon>Lyssacinosida</taxon>
        <taxon>Leucopsacidae</taxon>
        <taxon>Oopsacas</taxon>
    </lineage>
</organism>
<dbReference type="InterPro" id="IPR050951">
    <property type="entry name" value="Retrovirus_Pol_polyprotein"/>
</dbReference>
<dbReference type="GO" id="GO:0003676">
    <property type="term" value="F:nucleic acid binding"/>
    <property type="evidence" value="ECO:0007669"/>
    <property type="project" value="InterPro"/>
</dbReference>
<feature type="region of interest" description="Disordered" evidence="1">
    <location>
        <begin position="446"/>
        <end position="475"/>
    </location>
</feature>
<feature type="domain" description="Integrase catalytic" evidence="2">
    <location>
        <begin position="132"/>
        <end position="290"/>
    </location>
</feature>